<organism evidence="4">
    <name type="scientific">Platymeris rhadamanthus</name>
    <name type="common">Red spot assassin bug</name>
    <dbReference type="NCBI Taxonomy" id="1134088"/>
    <lineage>
        <taxon>Eukaryota</taxon>
        <taxon>Metazoa</taxon>
        <taxon>Ecdysozoa</taxon>
        <taxon>Arthropoda</taxon>
        <taxon>Hexapoda</taxon>
        <taxon>Insecta</taxon>
        <taxon>Pterygota</taxon>
        <taxon>Neoptera</taxon>
        <taxon>Paraneoptera</taxon>
        <taxon>Hemiptera</taxon>
        <taxon>Heteroptera</taxon>
        <taxon>Panheteroptera</taxon>
        <taxon>Cimicomorpha</taxon>
        <taxon>Reduviidae</taxon>
        <taxon>Platymeris</taxon>
    </lineage>
</organism>
<proteinExistence type="evidence at transcript level"/>
<keyword evidence="4" id="KW-0808">Transferase</keyword>
<feature type="domain" description="CHK kinase-like" evidence="3">
    <location>
        <begin position="143"/>
        <end position="343"/>
    </location>
</feature>
<reference evidence="4" key="1">
    <citation type="journal article" date="2019" name="Toxins">
        <title>Missiles of mass disruption: composition and glandular origin of venom used as a projectile defensive weapon by the assassin bug Platymeris rhadamanthus.</title>
        <authorList>
            <person name="Walker A.A."/>
            <person name="Robinson S.D."/>
            <person name="Undheim E.A.B."/>
            <person name="Jin J."/>
            <person name="Han X."/>
            <person name="Fry B.G."/>
            <person name="Vetter I."/>
            <person name="King G.F."/>
        </authorList>
    </citation>
    <scope>NUCLEOTIDE SEQUENCE</scope>
    <source>
        <tissue evidence="4">Venom glands</tissue>
    </source>
</reference>
<dbReference type="GO" id="GO:0016301">
    <property type="term" value="F:kinase activity"/>
    <property type="evidence" value="ECO:0007669"/>
    <property type="project" value="UniProtKB-KW"/>
</dbReference>
<dbReference type="InterPro" id="IPR004119">
    <property type="entry name" value="EcKL"/>
</dbReference>
<dbReference type="PANTHER" id="PTHR11012">
    <property type="entry name" value="PROTEIN KINASE-LIKE DOMAIN-CONTAINING"/>
    <property type="match status" value="1"/>
</dbReference>
<feature type="signal peptide" evidence="2">
    <location>
        <begin position="1"/>
        <end position="19"/>
    </location>
</feature>
<dbReference type="PANTHER" id="PTHR11012:SF56">
    <property type="entry name" value="CHK KINASE-LIKE DOMAIN-CONTAINING PROTEIN-RELATED"/>
    <property type="match status" value="1"/>
</dbReference>
<dbReference type="InterPro" id="IPR015897">
    <property type="entry name" value="CHK_kinase-like"/>
</dbReference>
<dbReference type="EMBL" id="MN208330">
    <property type="protein sequence ID" value="QHB21519.1"/>
    <property type="molecule type" value="mRNA"/>
</dbReference>
<dbReference type="SMART" id="SM00587">
    <property type="entry name" value="CHK"/>
    <property type="match status" value="1"/>
</dbReference>
<accession>A0A6B9L4X9</accession>
<keyword evidence="4" id="KW-0418">Kinase</keyword>
<evidence type="ECO:0000256" key="2">
    <source>
        <dbReference type="SAM" id="SignalP"/>
    </source>
</evidence>
<feature type="region of interest" description="Disordered" evidence="1">
    <location>
        <begin position="385"/>
        <end position="405"/>
    </location>
</feature>
<sequence>MCKSACLFIFIHLITFSTCDQVDKKWVEDVVVQDDKSHNVKEIISLVTSPAVQNITTFGSEDTRLTMELLLTNGLHTKRSLILKAIPSTPALHKQVAESGLFNTEIMIHRDALAKMEHVLNEMHDRSEPLWVRALGFKEYEQLLLEDAVEELGYKTGDRWKGLDMDHTVLALKAMAKFHALSAVTDEINNHKLRDQFHQSLLERNYEGLKDFYEVVFNNFAKVIEDTWEPEWASAAKRVREAAPNVKEKLLKLYQKRDTFLNTLNLGSPTVRHTLFKYSISDLYTSDKPLAARFDYFQISFFNSPIHDVQYFMNTSPELEIMTKHKNIVLKIYFESLKDYLKKFGYKGRLPTEEEFQKEVERNNFEGITIAIQILPVIFEAPPTPGSYEESAKENQNSNTTVLNPYGMNSKHYETYMKVLLKRAFDENLL</sequence>
<evidence type="ECO:0000313" key="4">
    <source>
        <dbReference type="EMBL" id="QHB21519.1"/>
    </source>
</evidence>
<feature type="chain" id="PRO_5025341625" evidence="2">
    <location>
        <begin position="20"/>
        <end position="430"/>
    </location>
</feature>
<name>A0A6B9L4X9_PLARH</name>
<dbReference type="AlphaFoldDB" id="A0A6B9L4X9"/>
<protein>
    <submittedName>
        <fullName evidence="4">Venom kinase 1</fullName>
    </submittedName>
</protein>
<keyword evidence="2" id="KW-0732">Signal</keyword>
<evidence type="ECO:0000256" key="1">
    <source>
        <dbReference type="SAM" id="MobiDB-lite"/>
    </source>
</evidence>
<feature type="compositionally biased region" description="Polar residues" evidence="1">
    <location>
        <begin position="394"/>
        <end position="403"/>
    </location>
</feature>
<dbReference type="Pfam" id="PF02958">
    <property type="entry name" value="EcKL"/>
    <property type="match status" value="1"/>
</dbReference>
<evidence type="ECO:0000259" key="3">
    <source>
        <dbReference type="SMART" id="SM00587"/>
    </source>
</evidence>